<dbReference type="GeneID" id="64221221"/>
<dbReference type="Proteomes" id="UP000239833">
    <property type="component" value="Chromosome"/>
</dbReference>
<dbReference type="AlphaFoldDB" id="A0A2L1UB15"/>
<evidence type="ECO:0000313" key="1">
    <source>
        <dbReference type="EMBL" id="AVF25334.1"/>
    </source>
</evidence>
<dbReference type="EMBL" id="CP019655">
    <property type="protein sequence ID" value="AVF25334.1"/>
    <property type="molecule type" value="Genomic_DNA"/>
</dbReference>
<evidence type="ECO:0000313" key="2">
    <source>
        <dbReference type="Proteomes" id="UP000239833"/>
    </source>
</evidence>
<organism evidence="1 2">
    <name type="scientific">Paenibacillus larvae subsp. larvae</name>
    <dbReference type="NCBI Taxonomy" id="147375"/>
    <lineage>
        <taxon>Bacteria</taxon>
        <taxon>Bacillati</taxon>
        <taxon>Bacillota</taxon>
        <taxon>Bacilli</taxon>
        <taxon>Bacillales</taxon>
        <taxon>Paenibacillaceae</taxon>
        <taxon>Paenibacillus</taxon>
    </lineage>
</organism>
<name>A0A2L1UB15_9BACL</name>
<protein>
    <submittedName>
        <fullName evidence="1">Uncharacterized protein</fullName>
    </submittedName>
</protein>
<dbReference type="RefSeq" id="WP_155121041.1">
    <property type="nucleotide sequence ID" value="NZ_CP019655.1"/>
</dbReference>
<sequence>MFNEDSICVDVWCRAVVTGVHPYSVVPDLYNLREEVGKKLEKMEEESISAKN</sequence>
<accession>A0A2L1UB15</accession>
<reference evidence="2" key="1">
    <citation type="submission" date="2017-02" db="EMBL/GenBank/DDBJ databases">
        <title>Delineation of Paenibacillus larvae strains originating from foulbrood outbreaks.</title>
        <authorList>
            <person name="Beims H."/>
            <person name="Bunk B."/>
            <person name="Sproeer C."/>
            <person name="Mohr K.I."/>
            <person name="Pradella S."/>
            <person name="Guenther G."/>
            <person name="Rohde M."/>
            <person name="von der Ohe W."/>
            <person name="Steinert M."/>
        </authorList>
    </citation>
    <scope>NUCLEOTIDE SEQUENCE [LARGE SCALE GENOMIC DNA]</scope>
    <source>
        <strain evidence="2">Eric_III</strain>
    </source>
</reference>
<gene>
    <name evidence="1" type="ORF">ERICIII_01130</name>
</gene>
<proteinExistence type="predicted"/>